<gene>
    <name evidence="3" type="ORF">B0J13DRAFT_677795</name>
</gene>
<keyword evidence="1" id="KW-0732">Signal</keyword>
<evidence type="ECO:0000259" key="2">
    <source>
        <dbReference type="Pfam" id="PF25139"/>
    </source>
</evidence>
<sequence length="193" mass="20613">MQLFNLLLLGLLSLNSKAFEITIYNNVLGCEANDDSMYRIIGGPSTGTCYTFDDDMPDTYCDQYTRGGWEGPSGCVGASLLPMSVVQRNPIPCTFYSEKNCEGALQRSTDICVDGSALGISNWKSFSCTSDDSVDILANVGCHNAVSTNVCVNDCGFHCNGQVLVPGVPSPSGPLCSPETIAVCEKYCDCINP</sequence>
<dbReference type="EMBL" id="JAGMUU010000016">
    <property type="protein sequence ID" value="KAH7137054.1"/>
    <property type="molecule type" value="Genomic_DNA"/>
</dbReference>
<evidence type="ECO:0000256" key="1">
    <source>
        <dbReference type="SAM" id="SignalP"/>
    </source>
</evidence>
<organism evidence="3 4">
    <name type="scientific">Dactylonectria estremocensis</name>
    <dbReference type="NCBI Taxonomy" id="1079267"/>
    <lineage>
        <taxon>Eukaryota</taxon>
        <taxon>Fungi</taxon>
        <taxon>Dikarya</taxon>
        <taxon>Ascomycota</taxon>
        <taxon>Pezizomycotina</taxon>
        <taxon>Sordariomycetes</taxon>
        <taxon>Hypocreomycetidae</taxon>
        <taxon>Hypocreales</taxon>
        <taxon>Nectriaceae</taxon>
        <taxon>Dactylonectria</taxon>
    </lineage>
</organism>
<evidence type="ECO:0000313" key="3">
    <source>
        <dbReference type="EMBL" id="KAH7137054.1"/>
    </source>
</evidence>
<name>A0A9P9EH63_9HYPO</name>
<dbReference type="AlphaFoldDB" id="A0A9P9EH63"/>
<feature type="chain" id="PRO_5040351573" description="Secreted LysM effector LysM C-terminal domain-containing protein" evidence="1">
    <location>
        <begin position="19"/>
        <end position="193"/>
    </location>
</feature>
<dbReference type="Proteomes" id="UP000717696">
    <property type="component" value="Unassembled WGS sequence"/>
</dbReference>
<proteinExistence type="predicted"/>
<evidence type="ECO:0000313" key="4">
    <source>
        <dbReference type="Proteomes" id="UP000717696"/>
    </source>
</evidence>
<comment type="caution">
    <text evidence="3">The sequence shown here is derived from an EMBL/GenBank/DDBJ whole genome shotgun (WGS) entry which is preliminary data.</text>
</comment>
<dbReference type="Pfam" id="PF25139">
    <property type="entry name" value="LysM14_C"/>
    <property type="match status" value="1"/>
</dbReference>
<accession>A0A9P9EH63</accession>
<feature type="domain" description="Secreted LysM effector LysM C-terminal" evidence="2">
    <location>
        <begin position="19"/>
        <end position="128"/>
    </location>
</feature>
<reference evidence="3" key="1">
    <citation type="journal article" date="2021" name="Nat. Commun.">
        <title>Genetic determinants of endophytism in the Arabidopsis root mycobiome.</title>
        <authorList>
            <person name="Mesny F."/>
            <person name="Miyauchi S."/>
            <person name="Thiergart T."/>
            <person name="Pickel B."/>
            <person name="Atanasova L."/>
            <person name="Karlsson M."/>
            <person name="Huettel B."/>
            <person name="Barry K.W."/>
            <person name="Haridas S."/>
            <person name="Chen C."/>
            <person name="Bauer D."/>
            <person name="Andreopoulos W."/>
            <person name="Pangilinan J."/>
            <person name="LaButti K."/>
            <person name="Riley R."/>
            <person name="Lipzen A."/>
            <person name="Clum A."/>
            <person name="Drula E."/>
            <person name="Henrissat B."/>
            <person name="Kohler A."/>
            <person name="Grigoriev I.V."/>
            <person name="Martin F.M."/>
            <person name="Hacquard S."/>
        </authorList>
    </citation>
    <scope>NUCLEOTIDE SEQUENCE</scope>
    <source>
        <strain evidence="3">MPI-CAGE-AT-0021</strain>
    </source>
</reference>
<keyword evidence="4" id="KW-1185">Reference proteome</keyword>
<protein>
    <recommendedName>
        <fullName evidence="2">Secreted LysM effector LysM C-terminal domain-containing protein</fullName>
    </recommendedName>
</protein>
<dbReference type="InterPro" id="IPR057277">
    <property type="entry name" value="LysM_C"/>
</dbReference>
<dbReference type="OrthoDB" id="5402146at2759"/>
<feature type="signal peptide" evidence="1">
    <location>
        <begin position="1"/>
        <end position="18"/>
    </location>
</feature>